<dbReference type="EMBL" id="JBBPBM010000046">
    <property type="protein sequence ID" value="KAK8521952.1"/>
    <property type="molecule type" value="Genomic_DNA"/>
</dbReference>
<protein>
    <submittedName>
        <fullName evidence="1">Uncharacterized protein</fullName>
    </submittedName>
</protein>
<reference evidence="1 2" key="1">
    <citation type="journal article" date="2024" name="G3 (Bethesda)">
        <title>Genome assembly of Hibiscus sabdariffa L. provides insights into metabolisms of medicinal natural products.</title>
        <authorList>
            <person name="Kim T."/>
        </authorList>
    </citation>
    <scope>NUCLEOTIDE SEQUENCE [LARGE SCALE GENOMIC DNA]</scope>
    <source>
        <strain evidence="1">TK-2024</strain>
        <tissue evidence="1">Old leaves</tissue>
    </source>
</reference>
<sequence length="225" mass="25189">MVTTMREWDRSQFSNFLPSSLVLRIAAIKPPCVLSLDGVPAWCWDPLRSFLVRSSYRTLAGSAAASDDKGWSLIASFKVAVGFRSMVIKPELLDEFFSLTLREWLVSNLEGNCRFPRNTLHWGSMFGYILWNLWTQRNIKIFDVEKVIQDSILLRCHRIVSQAVGSELQRPAAHVVITSGRLQRSLQRWSPPPVGWVTCNADGSFRAVTGGALGYGDGKGTANIK</sequence>
<evidence type="ECO:0000313" key="2">
    <source>
        <dbReference type="Proteomes" id="UP001472677"/>
    </source>
</evidence>
<accession>A0ABR2CQC8</accession>
<comment type="caution">
    <text evidence="1">The sequence shown here is derived from an EMBL/GenBank/DDBJ whole genome shotgun (WGS) entry which is preliminary data.</text>
</comment>
<organism evidence="1 2">
    <name type="scientific">Hibiscus sabdariffa</name>
    <name type="common">roselle</name>
    <dbReference type="NCBI Taxonomy" id="183260"/>
    <lineage>
        <taxon>Eukaryota</taxon>
        <taxon>Viridiplantae</taxon>
        <taxon>Streptophyta</taxon>
        <taxon>Embryophyta</taxon>
        <taxon>Tracheophyta</taxon>
        <taxon>Spermatophyta</taxon>
        <taxon>Magnoliopsida</taxon>
        <taxon>eudicotyledons</taxon>
        <taxon>Gunneridae</taxon>
        <taxon>Pentapetalae</taxon>
        <taxon>rosids</taxon>
        <taxon>malvids</taxon>
        <taxon>Malvales</taxon>
        <taxon>Malvaceae</taxon>
        <taxon>Malvoideae</taxon>
        <taxon>Hibiscus</taxon>
    </lineage>
</organism>
<keyword evidence="2" id="KW-1185">Reference proteome</keyword>
<dbReference type="Proteomes" id="UP001472677">
    <property type="component" value="Unassembled WGS sequence"/>
</dbReference>
<proteinExistence type="predicted"/>
<gene>
    <name evidence="1" type="ORF">V6N12_066522</name>
</gene>
<evidence type="ECO:0000313" key="1">
    <source>
        <dbReference type="EMBL" id="KAK8521952.1"/>
    </source>
</evidence>
<name>A0ABR2CQC8_9ROSI</name>